<dbReference type="RefSeq" id="WP_055454136.1">
    <property type="nucleotide sequence ID" value="NZ_CYHE01000001.1"/>
</dbReference>
<evidence type="ECO:0000256" key="2">
    <source>
        <dbReference type="ARBA" id="ARBA00022898"/>
    </source>
</evidence>
<dbReference type="Gene3D" id="3.20.20.10">
    <property type="entry name" value="Alanine racemase"/>
    <property type="match status" value="1"/>
</dbReference>
<organism evidence="5 6">
    <name type="scientific">Pannonibacter indicus</name>
    <dbReference type="NCBI Taxonomy" id="466044"/>
    <lineage>
        <taxon>Bacteria</taxon>
        <taxon>Pseudomonadati</taxon>
        <taxon>Pseudomonadota</taxon>
        <taxon>Alphaproteobacteria</taxon>
        <taxon>Hyphomicrobiales</taxon>
        <taxon>Stappiaceae</taxon>
        <taxon>Pannonibacter</taxon>
    </lineage>
</organism>
<dbReference type="Proteomes" id="UP000183900">
    <property type="component" value="Unassembled WGS sequence"/>
</dbReference>
<dbReference type="InterPro" id="IPR029066">
    <property type="entry name" value="PLP-binding_barrel"/>
</dbReference>
<protein>
    <submittedName>
        <fullName evidence="5">Diaminopimelate decarboxylase</fullName>
    </submittedName>
</protein>
<dbReference type="OrthoDB" id="9802241at2"/>
<feature type="domain" description="Orn/DAP/Arg decarboxylase 2 N-terminal" evidence="4">
    <location>
        <begin position="32"/>
        <end position="280"/>
    </location>
</feature>
<dbReference type="Pfam" id="PF02784">
    <property type="entry name" value="Orn_Arg_deC_N"/>
    <property type="match status" value="1"/>
</dbReference>
<dbReference type="Pfam" id="PF00278">
    <property type="entry name" value="Orn_DAP_Arg_deC"/>
    <property type="match status" value="1"/>
</dbReference>
<evidence type="ECO:0000256" key="1">
    <source>
        <dbReference type="ARBA" id="ARBA00001933"/>
    </source>
</evidence>
<dbReference type="InterPro" id="IPR022644">
    <property type="entry name" value="De-COase2_N"/>
</dbReference>
<dbReference type="Gene3D" id="2.40.37.10">
    <property type="entry name" value="Lyase, Ornithine Decarboxylase, Chain A, domain 1"/>
    <property type="match status" value="1"/>
</dbReference>
<dbReference type="GO" id="GO:0009089">
    <property type="term" value="P:lysine biosynthetic process via diaminopimelate"/>
    <property type="evidence" value="ECO:0007669"/>
    <property type="project" value="TreeGrafter"/>
</dbReference>
<dbReference type="InterPro" id="IPR009006">
    <property type="entry name" value="Ala_racemase/Decarboxylase_C"/>
</dbReference>
<feature type="domain" description="Orn/DAP/Arg decarboxylase 2 C-terminal" evidence="3">
    <location>
        <begin position="24"/>
        <end position="379"/>
    </location>
</feature>
<evidence type="ECO:0000259" key="4">
    <source>
        <dbReference type="Pfam" id="PF02784"/>
    </source>
</evidence>
<evidence type="ECO:0000313" key="5">
    <source>
        <dbReference type="EMBL" id="CUA92298.1"/>
    </source>
</evidence>
<dbReference type="PANTHER" id="PTHR43727:SF2">
    <property type="entry name" value="GROUP IV DECARBOXYLASE"/>
    <property type="match status" value="1"/>
</dbReference>
<dbReference type="AlphaFoldDB" id="A0A0K6HND7"/>
<gene>
    <name evidence="5" type="ORF">Ga0061067_101421</name>
</gene>
<accession>A0A0K6HND7</accession>
<dbReference type="EMBL" id="CYHE01000001">
    <property type="protein sequence ID" value="CUA92298.1"/>
    <property type="molecule type" value="Genomic_DNA"/>
</dbReference>
<dbReference type="GO" id="GO:0008836">
    <property type="term" value="F:diaminopimelate decarboxylase activity"/>
    <property type="evidence" value="ECO:0007669"/>
    <property type="project" value="TreeGrafter"/>
</dbReference>
<keyword evidence="2" id="KW-0663">Pyridoxal phosphate</keyword>
<evidence type="ECO:0000313" key="6">
    <source>
        <dbReference type="Proteomes" id="UP000183900"/>
    </source>
</evidence>
<comment type="cofactor">
    <cofactor evidence="1">
        <name>pyridoxal 5'-phosphate</name>
        <dbReference type="ChEBI" id="CHEBI:597326"/>
    </cofactor>
</comment>
<evidence type="ECO:0000259" key="3">
    <source>
        <dbReference type="Pfam" id="PF00278"/>
    </source>
</evidence>
<reference evidence="6" key="1">
    <citation type="submission" date="2015-08" db="EMBL/GenBank/DDBJ databases">
        <authorList>
            <person name="Varghese N."/>
        </authorList>
    </citation>
    <scope>NUCLEOTIDE SEQUENCE [LARGE SCALE GENOMIC DNA]</scope>
    <source>
        <strain evidence="6">DSM 23407</strain>
    </source>
</reference>
<dbReference type="SUPFAM" id="SSF51419">
    <property type="entry name" value="PLP-binding barrel"/>
    <property type="match status" value="1"/>
</dbReference>
<dbReference type="SUPFAM" id="SSF50621">
    <property type="entry name" value="Alanine racemase C-terminal domain-like"/>
    <property type="match status" value="1"/>
</dbReference>
<dbReference type="PANTHER" id="PTHR43727">
    <property type="entry name" value="DIAMINOPIMELATE DECARBOXYLASE"/>
    <property type="match status" value="1"/>
</dbReference>
<keyword evidence="6" id="KW-1185">Reference proteome</keyword>
<proteinExistence type="predicted"/>
<sequence>MFLPAHVRQSIAKLGADKSNGRSFFVYDLTVMKAKIAALKAALPQEVGIFYAMKANPNASFLKAALAADVAGVEIASIGEGRKALEAGFAPKQIVFTGPGKSPEELEWAVSTGIKLVHLESLTEAHRLEQICARHGVTQEILVRVNPNFHVHDAQASFSGDSSKFGIDQELYFGQLPQIAALPHLAFRGLHVYSASGVLQLDDLLENCRRVFELAKETEARVPGLMCSTIDFGGGFGIDYLETGRGFRPEAYAARLTALIAEHGFAGRHFVLELGRYLTADSGWYCTEIIDIKTSVGMKQIVCQGGSHHFRRPIALKINHPVDVVRMDAPAIFDGQQSVRNETAFIGGALCNSADKLTATPVHLEAADIGDLFVVGLAGAYGYSMSHLDFLSHPRPQEIVIAE</sequence>
<name>A0A0K6HND7_9HYPH</name>
<dbReference type="InterPro" id="IPR022643">
    <property type="entry name" value="De-COase2_C"/>
</dbReference>